<comment type="catalytic activity">
    <reaction evidence="12">
        <text>Preferential cleavage: (Ac)2-L-Lys-D-Ala-|-D-Ala. Also transpeptidation of peptidyl-alanyl moieties that are N-acyl substituents of D-alanine.</text>
        <dbReference type="EC" id="3.4.16.4"/>
    </reaction>
</comment>
<dbReference type="GO" id="GO:0009002">
    <property type="term" value="F:serine-type D-Ala-D-Ala carboxypeptidase activity"/>
    <property type="evidence" value="ECO:0007669"/>
    <property type="project" value="UniProtKB-EC"/>
</dbReference>
<evidence type="ECO:0000256" key="10">
    <source>
        <dbReference type="ARBA" id="ARBA00022984"/>
    </source>
</evidence>
<dbReference type="InterPro" id="IPR018044">
    <property type="entry name" value="Peptidase_S11"/>
</dbReference>
<keyword evidence="6" id="KW-0645">Protease</keyword>
<dbReference type="RefSeq" id="WP_137602922.1">
    <property type="nucleotide sequence ID" value="NZ_JARPYR010000001.1"/>
</dbReference>
<evidence type="ECO:0000256" key="8">
    <source>
        <dbReference type="ARBA" id="ARBA00022801"/>
    </source>
</evidence>
<comment type="function">
    <text evidence="1">Removes C-terminal D-alanyl residues from sugar-peptide cell wall precursors.</text>
</comment>
<keyword evidence="21" id="KW-1185">Reference proteome</keyword>
<dbReference type="GO" id="GO:0009252">
    <property type="term" value="P:peptidoglycan biosynthetic process"/>
    <property type="evidence" value="ECO:0007669"/>
    <property type="project" value="UniProtKB-KW"/>
</dbReference>
<evidence type="ECO:0000256" key="9">
    <source>
        <dbReference type="ARBA" id="ARBA00022960"/>
    </source>
</evidence>
<proteinExistence type="inferred from homology"/>
<dbReference type="InterPro" id="IPR001967">
    <property type="entry name" value="Peptidase_S11_N"/>
</dbReference>
<dbReference type="AlphaFoldDB" id="A0AAP5KP36"/>
<dbReference type="Proteomes" id="UP001256547">
    <property type="component" value="Unassembled WGS sequence"/>
</dbReference>
<dbReference type="SUPFAM" id="SSF56601">
    <property type="entry name" value="beta-lactamase/transpeptidase-like"/>
    <property type="match status" value="1"/>
</dbReference>
<evidence type="ECO:0000313" key="18">
    <source>
        <dbReference type="EMBL" id="MDT2595474.1"/>
    </source>
</evidence>
<evidence type="ECO:0000256" key="13">
    <source>
        <dbReference type="PIRSR" id="PIRSR618044-1"/>
    </source>
</evidence>
<keyword evidence="9" id="KW-0133">Cell shape</keyword>
<dbReference type="EMBL" id="JARPYR010000001">
    <property type="protein sequence ID" value="MDT2595474.1"/>
    <property type="molecule type" value="Genomic_DNA"/>
</dbReference>
<evidence type="ECO:0000256" key="15">
    <source>
        <dbReference type="RuleBase" id="RU004016"/>
    </source>
</evidence>
<dbReference type="PANTHER" id="PTHR21581:SF11">
    <property type="entry name" value="D-ALANYL-D-ALANINE CARBOXYPEPTIDASE DACA"/>
    <property type="match status" value="1"/>
</dbReference>
<dbReference type="SUPFAM" id="SSF69189">
    <property type="entry name" value="Penicillin-binding protein associated domain"/>
    <property type="match status" value="1"/>
</dbReference>
<evidence type="ECO:0000259" key="17">
    <source>
        <dbReference type="SMART" id="SM00936"/>
    </source>
</evidence>
<keyword evidence="5" id="KW-0121">Carboxypeptidase</keyword>
<dbReference type="GO" id="GO:0008360">
    <property type="term" value="P:regulation of cell shape"/>
    <property type="evidence" value="ECO:0007669"/>
    <property type="project" value="UniProtKB-KW"/>
</dbReference>
<evidence type="ECO:0000256" key="16">
    <source>
        <dbReference type="SAM" id="SignalP"/>
    </source>
</evidence>
<feature type="domain" description="Peptidase S11 D-Ala-D-Ala carboxypeptidase A C-terminal" evidence="17">
    <location>
        <begin position="306"/>
        <end position="414"/>
    </location>
</feature>
<dbReference type="PRINTS" id="PR00725">
    <property type="entry name" value="DADACBPTASE1"/>
</dbReference>
<evidence type="ECO:0000256" key="14">
    <source>
        <dbReference type="PIRSR" id="PIRSR618044-2"/>
    </source>
</evidence>
<evidence type="ECO:0000256" key="1">
    <source>
        <dbReference type="ARBA" id="ARBA00003217"/>
    </source>
</evidence>
<dbReference type="InterPro" id="IPR012907">
    <property type="entry name" value="Peptidase_S11_C"/>
</dbReference>
<gene>
    <name evidence="19" type="ORF">P7D36_00300</name>
    <name evidence="18" type="ORF">P7D39_00300</name>
</gene>
<evidence type="ECO:0000256" key="4">
    <source>
        <dbReference type="ARBA" id="ARBA00012448"/>
    </source>
</evidence>
<evidence type="ECO:0000256" key="3">
    <source>
        <dbReference type="ARBA" id="ARBA00007164"/>
    </source>
</evidence>
<dbReference type="Pfam" id="PF00768">
    <property type="entry name" value="Peptidase_S11"/>
    <property type="match status" value="1"/>
</dbReference>
<feature type="chain" id="PRO_5042904223" description="serine-type D-Ala-D-Ala carboxypeptidase" evidence="16">
    <location>
        <begin position="29"/>
        <end position="463"/>
    </location>
</feature>
<dbReference type="SMART" id="SM00936">
    <property type="entry name" value="PBP5_C"/>
    <property type="match status" value="1"/>
</dbReference>
<dbReference type="InterPro" id="IPR015956">
    <property type="entry name" value="Peniciliin-bd_prot_C_sf"/>
</dbReference>
<name>A0AAP5KP36_9ENTE</name>
<evidence type="ECO:0000313" key="21">
    <source>
        <dbReference type="Proteomes" id="UP001256547"/>
    </source>
</evidence>
<dbReference type="EMBL" id="JARPYT010000001">
    <property type="protein sequence ID" value="MDT2635953.1"/>
    <property type="molecule type" value="Genomic_DNA"/>
</dbReference>
<evidence type="ECO:0000256" key="5">
    <source>
        <dbReference type="ARBA" id="ARBA00022645"/>
    </source>
</evidence>
<feature type="binding site" evidence="14">
    <location>
        <position position="252"/>
    </location>
    <ligand>
        <name>substrate</name>
    </ligand>
</feature>
<feature type="active site" description="Proton acceptor" evidence="13">
    <location>
        <position position="66"/>
    </location>
</feature>
<dbReference type="PANTHER" id="PTHR21581">
    <property type="entry name" value="D-ALANYL-D-ALANINE CARBOXYPEPTIDASE"/>
    <property type="match status" value="1"/>
</dbReference>
<keyword evidence="7 16" id="KW-0732">Signal</keyword>
<dbReference type="Gene3D" id="2.60.410.10">
    <property type="entry name" value="D-Ala-D-Ala carboxypeptidase, C-terminal domain"/>
    <property type="match status" value="1"/>
</dbReference>
<dbReference type="EC" id="3.4.16.4" evidence="4"/>
<keyword evidence="8 19" id="KW-0378">Hydrolase</keyword>
<dbReference type="Proteomes" id="UP001245561">
    <property type="component" value="Unassembled WGS sequence"/>
</dbReference>
<dbReference type="Pfam" id="PF07943">
    <property type="entry name" value="PBP5_C"/>
    <property type="match status" value="1"/>
</dbReference>
<keyword evidence="11" id="KW-0961">Cell wall biogenesis/degradation</keyword>
<dbReference type="GO" id="GO:0006508">
    <property type="term" value="P:proteolysis"/>
    <property type="evidence" value="ECO:0007669"/>
    <property type="project" value="UniProtKB-KW"/>
</dbReference>
<evidence type="ECO:0000256" key="11">
    <source>
        <dbReference type="ARBA" id="ARBA00023316"/>
    </source>
</evidence>
<comment type="pathway">
    <text evidence="2">Cell wall biogenesis; peptidoglycan biosynthesis.</text>
</comment>
<accession>A0AAP5KP36</accession>
<evidence type="ECO:0000313" key="20">
    <source>
        <dbReference type="Proteomes" id="UP001245561"/>
    </source>
</evidence>
<dbReference type="InterPro" id="IPR012338">
    <property type="entry name" value="Beta-lactam/transpept-like"/>
</dbReference>
<evidence type="ECO:0000313" key="19">
    <source>
        <dbReference type="EMBL" id="MDT2635953.1"/>
    </source>
</evidence>
<reference evidence="19 21" key="1">
    <citation type="submission" date="2023-03" db="EMBL/GenBank/DDBJ databases">
        <authorList>
            <person name="Shen W."/>
            <person name="Cai J."/>
        </authorList>
    </citation>
    <scope>NUCLEOTIDE SEQUENCE</scope>
    <source>
        <strain evidence="19">P55-2</strain>
        <strain evidence="18 21">P72-2</strain>
    </source>
</reference>
<feature type="signal peptide" evidence="16">
    <location>
        <begin position="1"/>
        <end position="28"/>
    </location>
</feature>
<comment type="similarity">
    <text evidence="3 15">Belongs to the peptidase S11 family.</text>
</comment>
<protein>
    <recommendedName>
        <fullName evidence="4">serine-type D-Ala-D-Ala carboxypeptidase</fullName>
        <ecNumber evidence="4">3.4.16.4</ecNumber>
    </recommendedName>
</protein>
<evidence type="ECO:0000256" key="12">
    <source>
        <dbReference type="ARBA" id="ARBA00034000"/>
    </source>
</evidence>
<dbReference type="Gene3D" id="3.40.710.10">
    <property type="entry name" value="DD-peptidase/beta-lactamase superfamily"/>
    <property type="match status" value="1"/>
</dbReference>
<sequence>MNKKNRFPLILVVLVLFFQSLIGITAQAADEFTVKADAGFAIDADSGKVFFNQNGDTPKGIASITKTITAYLVLDAIKQQKITWEQEVPISAYAEKLSTVPDLSNVTLVQGQKYTVRDLFEALIVQSANACAVALAELIAGNEHTFVDQMREQLIKWDIKDATIINSSGLSNVFLEDQIYPGTQKNDENLMSARDVAIVAQHLIKDFPEVLEVSKIKEKKFAPNTTHPDEMKNWNVMLFDGPNYKAGVDGLKTGTTDLAGACFVGTIQKDGRRVITVILKATDQEKDENARYVETSKLMDYCLNNWSQQDIMVAGQAPSDQKELAVTDGKQKTVPLAMESTVRLWVRKDMDPKNLTFKTTLNHSLLDNAAISAPVYKSEKIGHVTVSLTQDTLGYVQANEGASTELVTTKAVEKASTSELIWRKVVHSANSIWKVTAQTANSIWQVIVQTADSVWQKTTQLFN</sequence>
<dbReference type="InterPro" id="IPR037167">
    <property type="entry name" value="Peptidase_S11_C_sf"/>
</dbReference>
<feature type="active site" description="Acyl-ester intermediate" evidence="13">
    <location>
        <position position="63"/>
    </location>
</feature>
<evidence type="ECO:0000256" key="6">
    <source>
        <dbReference type="ARBA" id="ARBA00022670"/>
    </source>
</evidence>
<evidence type="ECO:0000256" key="7">
    <source>
        <dbReference type="ARBA" id="ARBA00022729"/>
    </source>
</evidence>
<comment type="caution">
    <text evidence="19">The sequence shown here is derived from an EMBL/GenBank/DDBJ whole genome shotgun (WGS) entry which is preliminary data.</text>
</comment>
<keyword evidence="10" id="KW-0573">Peptidoglycan synthesis</keyword>
<dbReference type="GO" id="GO:0071555">
    <property type="term" value="P:cell wall organization"/>
    <property type="evidence" value="ECO:0007669"/>
    <property type="project" value="UniProtKB-KW"/>
</dbReference>
<feature type="active site" evidence="13">
    <location>
        <position position="127"/>
    </location>
</feature>
<organism evidence="19 20">
    <name type="scientific">Enterococcus dongliensis</name>
    <dbReference type="NCBI Taxonomy" id="2559925"/>
    <lineage>
        <taxon>Bacteria</taxon>
        <taxon>Bacillati</taxon>
        <taxon>Bacillota</taxon>
        <taxon>Bacilli</taxon>
        <taxon>Lactobacillales</taxon>
        <taxon>Enterococcaceae</taxon>
        <taxon>Enterococcus</taxon>
    </lineage>
</organism>
<evidence type="ECO:0000256" key="2">
    <source>
        <dbReference type="ARBA" id="ARBA00004752"/>
    </source>
</evidence>